<name>A0A5M9MBB4_9EURO</name>
<dbReference type="SUPFAM" id="SSF48208">
    <property type="entry name" value="Six-hairpin glycosidases"/>
    <property type="match status" value="1"/>
</dbReference>
<reference evidence="8 9" key="1">
    <citation type="submission" date="2019-08" db="EMBL/GenBank/DDBJ databases">
        <title>The genome sequence of a newly discovered highly antifungal drug resistant Aspergillus species, Aspergillus tanneri NIH 1004.</title>
        <authorList>
            <person name="Mounaud S."/>
            <person name="Singh I."/>
            <person name="Joardar V."/>
            <person name="Pakala S."/>
            <person name="Pakala S."/>
            <person name="Venepally P."/>
            <person name="Chung J.K."/>
            <person name="Losada L."/>
            <person name="Nierman W.C."/>
        </authorList>
    </citation>
    <scope>NUCLEOTIDE SEQUENCE [LARGE SCALE GENOMIC DNA]</scope>
    <source>
        <strain evidence="8 9">NIH1004</strain>
    </source>
</reference>
<dbReference type="InterPro" id="IPR005198">
    <property type="entry name" value="Glyco_hydro_76"/>
</dbReference>
<evidence type="ECO:0000256" key="5">
    <source>
        <dbReference type="ARBA" id="ARBA00022801"/>
    </source>
</evidence>
<evidence type="ECO:0000256" key="4">
    <source>
        <dbReference type="ARBA" id="ARBA00022729"/>
    </source>
</evidence>
<dbReference type="InterPro" id="IPR008928">
    <property type="entry name" value="6-hairpin_glycosidase_sf"/>
</dbReference>
<evidence type="ECO:0000256" key="3">
    <source>
        <dbReference type="ARBA" id="ARBA00012350"/>
    </source>
</evidence>
<dbReference type="OrthoDB" id="9984024at2759"/>
<organism evidence="8 9">
    <name type="scientific">Aspergillus tanneri</name>
    <dbReference type="NCBI Taxonomy" id="1220188"/>
    <lineage>
        <taxon>Eukaryota</taxon>
        <taxon>Fungi</taxon>
        <taxon>Dikarya</taxon>
        <taxon>Ascomycota</taxon>
        <taxon>Pezizomycotina</taxon>
        <taxon>Eurotiomycetes</taxon>
        <taxon>Eurotiomycetidae</taxon>
        <taxon>Eurotiales</taxon>
        <taxon>Aspergillaceae</taxon>
        <taxon>Aspergillus</taxon>
        <taxon>Aspergillus subgen. Circumdati</taxon>
    </lineage>
</organism>
<protein>
    <recommendedName>
        <fullName evidence="3">mannan endo-1,6-alpha-mannosidase</fullName>
        <ecNumber evidence="3">3.2.1.101</ecNumber>
    </recommendedName>
</protein>
<dbReference type="Pfam" id="PF03663">
    <property type="entry name" value="Glyco_hydro_76"/>
    <property type="match status" value="1"/>
</dbReference>
<keyword evidence="7" id="KW-0326">Glycosidase</keyword>
<sequence>MRISWLVKVLPVVLTGTVVSVFNLDIHDAHKSQSMGYLQLSARLAHCTGNQTYSNRAQKIWDWSRESPLLNEKDWSIADSTSVDDR</sequence>
<dbReference type="GO" id="GO:0008496">
    <property type="term" value="F:mannan endo-1,6-alpha-mannosidase activity"/>
    <property type="evidence" value="ECO:0007669"/>
    <property type="project" value="UniProtKB-EC"/>
</dbReference>
<gene>
    <name evidence="8" type="ORF">ATNIH1004_008309</name>
</gene>
<evidence type="ECO:0000313" key="8">
    <source>
        <dbReference type="EMBL" id="KAA8644111.1"/>
    </source>
</evidence>
<keyword evidence="4" id="KW-0732">Signal</keyword>
<comment type="caution">
    <text evidence="8">The sequence shown here is derived from an EMBL/GenBank/DDBJ whole genome shotgun (WGS) entry which is preliminary data.</text>
</comment>
<dbReference type="PANTHER" id="PTHR12145">
    <property type="entry name" value="MANNAN ENDO-1,6-ALPHA-MANNOSIDASE DCW1"/>
    <property type="match status" value="1"/>
</dbReference>
<evidence type="ECO:0000313" key="9">
    <source>
        <dbReference type="Proteomes" id="UP000324241"/>
    </source>
</evidence>
<dbReference type="GeneID" id="54331011"/>
<dbReference type="PANTHER" id="PTHR12145:SF37">
    <property type="entry name" value="MANNAN ENDO-1,6-ALPHA-MANNOSIDASE"/>
    <property type="match status" value="1"/>
</dbReference>
<dbReference type="RefSeq" id="XP_033423472.1">
    <property type="nucleotide sequence ID" value="XM_033572920.1"/>
</dbReference>
<dbReference type="EC" id="3.2.1.101" evidence="3"/>
<evidence type="ECO:0000256" key="1">
    <source>
        <dbReference type="ARBA" id="ARBA00001452"/>
    </source>
</evidence>
<evidence type="ECO:0000256" key="6">
    <source>
        <dbReference type="ARBA" id="ARBA00023180"/>
    </source>
</evidence>
<dbReference type="Proteomes" id="UP000324241">
    <property type="component" value="Unassembled WGS sequence"/>
</dbReference>
<comment type="catalytic activity">
    <reaction evidence="1">
        <text>Random hydrolysis of (1-&gt;6)-alpha-D-mannosidic linkages in unbranched (1-&gt;6)-mannans.</text>
        <dbReference type="EC" id="3.2.1.101"/>
    </reaction>
</comment>
<dbReference type="AlphaFoldDB" id="A0A5M9MBB4"/>
<dbReference type="InterPro" id="IPR014480">
    <property type="entry name" value="Mannan-1_6-alpha_mannosidase"/>
</dbReference>
<dbReference type="EMBL" id="QUQM01000006">
    <property type="protein sequence ID" value="KAA8644111.1"/>
    <property type="molecule type" value="Genomic_DNA"/>
</dbReference>
<dbReference type="Gene3D" id="1.50.10.20">
    <property type="match status" value="1"/>
</dbReference>
<keyword evidence="5" id="KW-0378">Hydrolase</keyword>
<proteinExistence type="inferred from homology"/>
<accession>A0A5M9MBB4</accession>
<evidence type="ECO:0000256" key="7">
    <source>
        <dbReference type="ARBA" id="ARBA00023295"/>
    </source>
</evidence>
<dbReference type="GO" id="GO:0016052">
    <property type="term" value="P:carbohydrate catabolic process"/>
    <property type="evidence" value="ECO:0007669"/>
    <property type="project" value="InterPro"/>
</dbReference>
<dbReference type="GO" id="GO:0009272">
    <property type="term" value="P:fungal-type cell wall biogenesis"/>
    <property type="evidence" value="ECO:0007669"/>
    <property type="project" value="TreeGrafter"/>
</dbReference>
<evidence type="ECO:0000256" key="2">
    <source>
        <dbReference type="ARBA" id="ARBA00009699"/>
    </source>
</evidence>
<keyword evidence="6" id="KW-0325">Glycoprotein</keyword>
<comment type="similarity">
    <text evidence="2">Belongs to the glycosyl hydrolase 76 family.</text>
</comment>